<dbReference type="PANTHER" id="PTHR42918">
    <property type="entry name" value="LYSYL-TRNA SYNTHETASE"/>
    <property type="match status" value="1"/>
</dbReference>
<gene>
    <name evidence="6" type="primary">Kars_1</name>
    <name evidence="6" type="ORF">PTEBUR_R14840</name>
</gene>
<dbReference type="GO" id="GO:0005829">
    <property type="term" value="C:cytosol"/>
    <property type="evidence" value="ECO:0007669"/>
    <property type="project" value="TreeGrafter"/>
</dbReference>
<keyword evidence="2" id="KW-0547">Nucleotide-binding</keyword>
<evidence type="ECO:0000256" key="3">
    <source>
        <dbReference type="ARBA" id="ARBA00022840"/>
    </source>
</evidence>
<dbReference type="GO" id="GO:0004824">
    <property type="term" value="F:lysine-tRNA ligase activity"/>
    <property type="evidence" value="ECO:0007669"/>
    <property type="project" value="TreeGrafter"/>
</dbReference>
<evidence type="ECO:0000313" key="6">
    <source>
        <dbReference type="EMBL" id="NWU72894.1"/>
    </source>
</evidence>
<dbReference type="GO" id="GO:0003877">
    <property type="term" value="F:ATP:ADP adenylyltransferase activity"/>
    <property type="evidence" value="ECO:0007669"/>
    <property type="project" value="TreeGrafter"/>
</dbReference>
<dbReference type="GO" id="GO:0005739">
    <property type="term" value="C:mitochondrion"/>
    <property type="evidence" value="ECO:0007669"/>
    <property type="project" value="TreeGrafter"/>
</dbReference>
<evidence type="ECO:0000256" key="2">
    <source>
        <dbReference type="ARBA" id="ARBA00022741"/>
    </source>
</evidence>
<dbReference type="OrthoDB" id="21243at2759"/>
<feature type="region of interest" description="Disordered" evidence="4">
    <location>
        <begin position="57"/>
        <end position="76"/>
    </location>
</feature>
<evidence type="ECO:0000259" key="5">
    <source>
        <dbReference type="PROSITE" id="PS50862"/>
    </source>
</evidence>
<dbReference type="GO" id="GO:0005634">
    <property type="term" value="C:nucleus"/>
    <property type="evidence" value="ECO:0007669"/>
    <property type="project" value="TreeGrafter"/>
</dbReference>
<evidence type="ECO:0000256" key="4">
    <source>
        <dbReference type="SAM" id="MobiDB-lite"/>
    </source>
</evidence>
<dbReference type="PANTHER" id="PTHR42918:SF9">
    <property type="entry name" value="LYSINE--TRNA LIGASE"/>
    <property type="match status" value="1"/>
</dbReference>
<keyword evidence="1 6" id="KW-0436">Ligase</keyword>
<dbReference type="InterPro" id="IPR045864">
    <property type="entry name" value="aa-tRNA-synth_II/BPL/LPL"/>
</dbReference>
<dbReference type="SUPFAM" id="SSF55681">
    <property type="entry name" value="Class II aaRS and biotin synthetases"/>
    <property type="match status" value="1"/>
</dbReference>
<feature type="domain" description="Aminoacyl-transfer RNA synthetases class-II family profile" evidence="5">
    <location>
        <begin position="20"/>
        <end position="58"/>
    </location>
</feature>
<dbReference type="GO" id="GO:0006430">
    <property type="term" value="P:lysyl-tRNA aminoacylation"/>
    <property type="evidence" value="ECO:0007669"/>
    <property type="project" value="TreeGrafter"/>
</dbReference>
<evidence type="ECO:0000256" key="1">
    <source>
        <dbReference type="ARBA" id="ARBA00022598"/>
    </source>
</evidence>
<keyword evidence="7" id="KW-1185">Reference proteome</keyword>
<dbReference type="Gene3D" id="3.30.930.10">
    <property type="entry name" value="Bira Bifunctional Protein, Domain 2"/>
    <property type="match status" value="1"/>
</dbReference>
<dbReference type="InterPro" id="IPR004364">
    <property type="entry name" value="Aa-tRNA-synt_II"/>
</dbReference>
<dbReference type="AlphaFoldDB" id="A0A7K5Z5B0"/>
<dbReference type="PROSITE" id="PS50862">
    <property type="entry name" value="AA_TRNA_LIGASE_II"/>
    <property type="match status" value="1"/>
</dbReference>
<protein>
    <submittedName>
        <fullName evidence="6">SYK ligase</fullName>
    </submittedName>
</protein>
<dbReference type="GO" id="GO:0043032">
    <property type="term" value="P:positive regulation of macrophage activation"/>
    <property type="evidence" value="ECO:0007669"/>
    <property type="project" value="TreeGrafter"/>
</dbReference>
<feature type="non-terminal residue" evidence="6">
    <location>
        <position position="76"/>
    </location>
</feature>
<proteinExistence type="predicted"/>
<comment type="caution">
    <text evidence="6">The sequence shown here is derived from an EMBL/GenBank/DDBJ whole genome shotgun (WGS) entry which is preliminary data.</text>
</comment>
<dbReference type="InterPro" id="IPR006195">
    <property type="entry name" value="aa-tRNA-synth_II"/>
</dbReference>
<feature type="compositionally biased region" description="Basic and acidic residues" evidence="4">
    <location>
        <begin position="57"/>
        <end position="66"/>
    </location>
</feature>
<name>A0A7K5Z5B0_9AVES</name>
<keyword evidence="3" id="KW-0067">ATP-binding</keyword>
<accession>A0A7K5Z5B0</accession>
<dbReference type="GO" id="GO:0017101">
    <property type="term" value="C:aminoacyl-tRNA synthetase multienzyme complex"/>
    <property type="evidence" value="ECO:0007669"/>
    <property type="project" value="TreeGrafter"/>
</dbReference>
<feature type="non-terminal residue" evidence="6">
    <location>
        <position position="1"/>
    </location>
</feature>
<dbReference type="GO" id="GO:0002276">
    <property type="term" value="P:basophil activation involved in immune response"/>
    <property type="evidence" value="ECO:0007669"/>
    <property type="project" value="TreeGrafter"/>
</dbReference>
<dbReference type="Pfam" id="PF00152">
    <property type="entry name" value="tRNA-synt_2"/>
    <property type="match status" value="1"/>
</dbReference>
<sequence length="76" mass="8242">AKAAGDDEAMFIDENFCTALEYGLPPTAGWGMGIDRFTMFLTDSSNIKEVLLFPAMKPEDNKREAPPDQAAEGTSV</sequence>
<reference evidence="6 7" key="1">
    <citation type="submission" date="2019-09" db="EMBL/GenBank/DDBJ databases">
        <title>Bird 10,000 Genomes (B10K) Project - Family phase.</title>
        <authorList>
            <person name="Zhang G."/>
        </authorList>
    </citation>
    <scope>NUCLEOTIDE SEQUENCE [LARGE SCALE GENOMIC DNA]</scope>
    <source>
        <strain evidence="6">B10K-DU-027-49</strain>
        <tissue evidence="6">Muscle</tissue>
    </source>
</reference>
<dbReference type="Proteomes" id="UP000522270">
    <property type="component" value="Unassembled WGS sequence"/>
</dbReference>
<evidence type="ECO:0000313" key="7">
    <source>
        <dbReference type="Proteomes" id="UP000522270"/>
    </source>
</evidence>
<dbReference type="GO" id="GO:0005615">
    <property type="term" value="C:extracellular space"/>
    <property type="evidence" value="ECO:0007669"/>
    <property type="project" value="TreeGrafter"/>
</dbReference>
<organism evidence="6 7">
    <name type="scientific">Pterocles burchelli</name>
    <dbReference type="NCBI Taxonomy" id="2585816"/>
    <lineage>
        <taxon>Eukaryota</taxon>
        <taxon>Metazoa</taxon>
        <taxon>Chordata</taxon>
        <taxon>Craniata</taxon>
        <taxon>Vertebrata</taxon>
        <taxon>Euteleostomi</taxon>
        <taxon>Archelosauria</taxon>
        <taxon>Archosauria</taxon>
        <taxon>Dinosauria</taxon>
        <taxon>Saurischia</taxon>
        <taxon>Theropoda</taxon>
        <taxon>Coelurosauria</taxon>
        <taxon>Aves</taxon>
        <taxon>Neognathae</taxon>
        <taxon>Neoaves</taxon>
        <taxon>Columbimorphae</taxon>
        <taxon>Pterocliformes</taxon>
        <taxon>Pteroclidae</taxon>
        <taxon>Pterocles</taxon>
    </lineage>
</organism>
<dbReference type="GO" id="GO:0015966">
    <property type="term" value="P:diadenosine tetraphosphate biosynthetic process"/>
    <property type="evidence" value="ECO:0007669"/>
    <property type="project" value="TreeGrafter"/>
</dbReference>
<dbReference type="GO" id="GO:0005524">
    <property type="term" value="F:ATP binding"/>
    <property type="evidence" value="ECO:0007669"/>
    <property type="project" value="InterPro"/>
</dbReference>
<dbReference type="GO" id="GO:0000049">
    <property type="term" value="F:tRNA binding"/>
    <property type="evidence" value="ECO:0007669"/>
    <property type="project" value="TreeGrafter"/>
</dbReference>
<dbReference type="EMBL" id="VYZE01002772">
    <property type="protein sequence ID" value="NWU72894.1"/>
    <property type="molecule type" value="Genomic_DNA"/>
</dbReference>